<organism evidence="1">
    <name type="scientific">marine metagenome</name>
    <dbReference type="NCBI Taxonomy" id="408172"/>
    <lineage>
        <taxon>unclassified sequences</taxon>
        <taxon>metagenomes</taxon>
        <taxon>ecological metagenomes</taxon>
    </lineage>
</organism>
<accession>A0A382QXS4</accession>
<sequence>MHASFAIAASGLRHADARVRSTAHDTANLATPETTVLRAVGREYPVGGGVETLVEGRTERRPELGATGEPTRVSSAGAVSLAAEQISSVHYAGALGNVVRTTDDMLGSLIDILG</sequence>
<evidence type="ECO:0000313" key="1">
    <source>
        <dbReference type="EMBL" id="SVC89665.1"/>
    </source>
</evidence>
<evidence type="ECO:0008006" key="2">
    <source>
        <dbReference type="Google" id="ProtNLM"/>
    </source>
</evidence>
<dbReference type="AlphaFoldDB" id="A0A382QXS4"/>
<reference evidence="1" key="1">
    <citation type="submission" date="2018-05" db="EMBL/GenBank/DDBJ databases">
        <authorList>
            <person name="Lanie J.A."/>
            <person name="Ng W.-L."/>
            <person name="Kazmierczak K.M."/>
            <person name="Andrzejewski T.M."/>
            <person name="Davidsen T.M."/>
            <person name="Wayne K.J."/>
            <person name="Tettelin H."/>
            <person name="Glass J.I."/>
            <person name="Rusch D."/>
            <person name="Podicherti R."/>
            <person name="Tsui H.-C.T."/>
            <person name="Winkler M.E."/>
        </authorList>
    </citation>
    <scope>NUCLEOTIDE SEQUENCE</scope>
</reference>
<dbReference type="EMBL" id="UINC01117318">
    <property type="protein sequence ID" value="SVC89665.1"/>
    <property type="molecule type" value="Genomic_DNA"/>
</dbReference>
<name>A0A382QXS4_9ZZZZ</name>
<protein>
    <recommendedName>
        <fullName evidence="2">Flagellar basal-body/hook protein C-terminal domain-containing protein</fullName>
    </recommendedName>
</protein>
<proteinExistence type="predicted"/>
<gene>
    <name evidence="1" type="ORF">METZ01_LOCUS342519</name>
</gene>